<gene>
    <name evidence="2" type="ORF">UMAG_11484</name>
</gene>
<evidence type="ECO:0000313" key="3">
    <source>
        <dbReference type="Proteomes" id="UP000000561"/>
    </source>
</evidence>
<dbReference type="InParanoid" id="A0A0D1C5C3"/>
<proteinExistence type="predicted"/>
<dbReference type="AlphaFoldDB" id="A0A0D1C5C3"/>
<protein>
    <submittedName>
        <fullName evidence="2">Uncharacterized protein</fullName>
    </submittedName>
</protein>
<feature type="chain" id="PRO_5002227989" evidence="1">
    <location>
        <begin position="26"/>
        <end position="127"/>
    </location>
</feature>
<keyword evidence="1" id="KW-0732">Signal</keyword>
<reference evidence="2 3" key="1">
    <citation type="journal article" date="2006" name="Nature">
        <title>Insights from the genome of the biotrophic fungal plant pathogen Ustilago maydis.</title>
        <authorList>
            <person name="Kamper J."/>
            <person name="Kahmann R."/>
            <person name="Bolker M."/>
            <person name="Ma L.J."/>
            <person name="Brefort T."/>
            <person name="Saville B.J."/>
            <person name="Banuett F."/>
            <person name="Kronstad J.W."/>
            <person name="Gold S.E."/>
            <person name="Muller O."/>
            <person name="Perlin M.H."/>
            <person name="Wosten H.A."/>
            <person name="de Vries R."/>
            <person name="Ruiz-Herrera J."/>
            <person name="Reynaga-Pena C.G."/>
            <person name="Snetselaar K."/>
            <person name="McCann M."/>
            <person name="Perez-Martin J."/>
            <person name="Feldbrugge M."/>
            <person name="Basse C.W."/>
            <person name="Steinberg G."/>
            <person name="Ibeas J.I."/>
            <person name="Holloman W."/>
            <person name="Guzman P."/>
            <person name="Farman M."/>
            <person name="Stajich J.E."/>
            <person name="Sentandreu R."/>
            <person name="Gonzalez-Prieto J.M."/>
            <person name="Kennell J.C."/>
            <person name="Molina L."/>
            <person name="Schirawski J."/>
            <person name="Mendoza-Mendoza A."/>
            <person name="Greilinger D."/>
            <person name="Munch K."/>
            <person name="Rossel N."/>
            <person name="Scherer M."/>
            <person name="Vranes M."/>
            <person name="Ladendorf O."/>
            <person name="Vincon V."/>
            <person name="Fuchs U."/>
            <person name="Sandrock B."/>
            <person name="Meng S."/>
            <person name="Ho E.C."/>
            <person name="Cahill M.J."/>
            <person name="Boyce K.J."/>
            <person name="Klose J."/>
            <person name="Klosterman S.J."/>
            <person name="Deelstra H.J."/>
            <person name="Ortiz-Castellanos L."/>
            <person name="Li W."/>
            <person name="Sanchez-Alonso P."/>
            <person name="Schreier P.H."/>
            <person name="Hauser-Hahn I."/>
            <person name="Vaupel M."/>
            <person name="Koopmann E."/>
            <person name="Friedrich G."/>
            <person name="Voss H."/>
            <person name="Schluter T."/>
            <person name="Margolis J."/>
            <person name="Platt D."/>
            <person name="Swimmer C."/>
            <person name="Gnirke A."/>
            <person name="Chen F."/>
            <person name="Vysotskaia V."/>
            <person name="Mannhaupt G."/>
            <person name="Guldener U."/>
            <person name="Munsterkotter M."/>
            <person name="Haase D."/>
            <person name="Oesterheld M."/>
            <person name="Mewes H.W."/>
            <person name="Mauceli E.W."/>
            <person name="DeCaprio D."/>
            <person name="Wade C.M."/>
            <person name="Butler J."/>
            <person name="Young S."/>
            <person name="Jaffe D.B."/>
            <person name="Calvo S."/>
            <person name="Nusbaum C."/>
            <person name="Galagan J."/>
            <person name="Birren B.W."/>
        </authorList>
    </citation>
    <scope>NUCLEOTIDE SEQUENCE [LARGE SCALE GENOMIC DNA]</scope>
    <source>
        <strain evidence="3">DSM 14603 / FGSC 9021 / UM521</strain>
    </source>
</reference>
<organism evidence="2 3">
    <name type="scientific">Mycosarcoma maydis</name>
    <name type="common">Corn smut fungus</name>
    <name type="synonym">Ustilago maydis</name>
    <dbReference type="NCBI Taxonomy" id="5270"/>
    <lineage>
        <taxon>Eukaryota</taxon>
        <taxon>Fungi</taxon>
        <taxon>Dikarya</taxon>
        <taxon>Basidiomycota</taxon>
        <taxon>Ustilaginomycotina</taxon>
        <taxon>Ustilaginomycetes</taxon>
        <taxon>Ustilaginales</taxon>
        <taxon>Ustilaginaceae</taxon>
        <taxon>Mycosarcoma</taxon>
    </lineage>
</organism>
<dbReference type="EMBL" id="CM003146">
    <property type="protein sequence ID" value="KIS68867.1"/>
    <property type="molecule type" value="Genomic_DNA"/>
</dbReference>
<dbReference type="KEGG" id="uma:UMAG_11484"/>
<name>A0A0D1C5C3_MYCMD</name>
<dbReference type="Proteomes" id="UP000000561">
    <property type="component" value="Chromosome 7"/>
</dbReference>
<evidence type="ECO:0000313" key="2">
    <source>
        <dbReference type="EMBL" id="KIS68867.1"/>
    </source>
</evidence>
<accession>A0A0D1C5C3</accession>
<feature type="signal peptide" evidence="1">
    <location>
        <begin position="1"/>
        <end position="25"/>
    </location>
</feature>
<evidence type="ECO:0000256" key="1">
    <source>
        <dbReference type="SAM" id="SignalP"/>
    </source>
</evidence>
<dbReference type="VEuPathDB" id="FungiDB:UMAG_11484"/>
<sequence>MRLFRSPIILPLLVLVVFTATCVLAVPAGDNGSSSSSSSSTKGRLAKLLGRFKKNKPPSLLDHLNAYMPAHEYAELKPTWDRAVEQGWIRPDTGTLYRKRSNAFARKAERLMTDEYFGGLFATIRHR</sequence>
<dbReference type="GeneID" id="23567363"/>
<keyword evidence="3" id="KW-1185">Reference proteome</keyword>
<dbReference type="RefSeq" id="XP_011389542.1">
    <property type="nucleotide sequence ID" value="XM_011391240.1"/>
</dbReference>